<dbReference type="CDD" id="cd00063">
    <property type="entry name" value="FN3"/>
    <property type="match status" value="2"/>
</dbReference>
<feature type="compositionally biased region" description="Polar residues" evidence="8">
    <location>
        <begin position="607"/>
        <end position="622"/>
    </location>
</feature>
<dbReference type="PANTHER" id="PTHR23037:SF43">
    <property type="entry name" value="COLONY-STIMULATING FACTOR 2 RECEPTOR BETA COMMON SUBUNIT"/>
    <property type="match status" value="1"/>
</dbReference>
<evidence type="ECO:0000313" key="10">
    <source>
        <dbReference type="Proteomes" id="UP000186698"/>
    </source>
</evidence>
<evidence type="ECO:0000313" key="12">
    <source>
        <dbReference type="Xenbase" id="XB-GENE-17334896"/>
    </source>
</evidence>
<dbReference type="GO" id="GO:0004896">
    <property type="term" value="F:cytokine receptor activity"/>
    <property type="evidence" value="ECO:0000318"/>
    <property type="project" value="GO_Central"/>
</dbReference>
<evidence type="ECO:0000256" key="4">
    <source>
        <dbReference type="ARBA" id="ARBA00022989"/>
    </source>
</evidence>
<dbReference type="GO" id="GO:0019221">
    <property type="term" value="P:cytokine-mediated signaling pathway"/>
    <property type="evidence" value="ECO:0000318"/>
    <property type="project" value="GO_Central"/>
</dbReference>
<dbReference type="CTD" id="108714562"/>
<protein>
    <submittedName>
        <fullName evidence="11">Cytokine receptor common subunit beta isoform X1</fullName>
    </submittedName>
</protein>
<dbReference type="RefSeq" id="XP_018114392.1">
    <property type="nucleotide sequence ID" value="XM_018258903.2"/>
</dbReference>
<evidence type="ECO:0000256" key="7">
    <source>
        <dbReference type="ARBA" id="ARBA00023180"/>
    </source>
</evidence>
<dbReference type="AGR" id="Xenbase:XB-GENE-17334896"/>
<dbReference type="GO" id="GO:0009897">
    <property type="term" value="C:external side of plasma membrane"/>
    <property type="evidence" value="ECO:0000318"/>
    <property type="project" value="GO_Central"/>
</dbReference>
<keyword evidence="5" id="KW-0472">Membrane</keyword>
<dbReference type="GO" id="GO:0016064">
    <property type="term" value="P:immunoglobulin mediated immune response"/>
    <property type="evidence" value="ECO:0000318"/>
    <property type="project" value="GO_Central"/>
</dbReference>
<evidence type="ECO:0000313" key="11">
    <source>
        <dbReference type="RefSeq" id="XP_018114392.1"/>
    </source>
</evidence>
<dbReference type="Pfam" id="PF09240">
    <property type="entry name" value="IL6Ra-bind"/>
    <property type="match status" value="1"/>
</dbReference>
<evidence type="ECO:0000256" key="1">
    <source>
        <dbReference type="ARBA" id="ARBA00004479"/>
    </source>
</evidence>
<dbReference type="AlphaFoldDB" id="A0A8J0UY52"/>
<evidence type="ECO:0000256" key="8">
    <source>
        <dbReference type="SAM" id="MobiDB-lite"/>
    </source>
</evidence>
<dbReference type="PROSITE" id="PS50853">
    <property type="entry name" value="FN3"/>
    <property type="match status" value="2"/>
</dbReference>
<dbReference type="SUPFAM" id="SSF49265">
    <property type="entry name" value="Fibronectin type III"/>
    <property type="match status" value="4"/>
</dbReference>
<feature type="domain" description="Fibronectin type-III" evidence="9">
    <location>
        <begin position="159"/>
        <end position="262"/>
    </location>
</feature>
<dbReference type="GeneID" id="108714562"/>
<dbReference type="Gene3D" id="2.60.40.10">
    <property type="entry name" value="Immunoglobulins"/>
    <property type="match status" value="4"/>
</dbReference>
<dbReference type="InterPro" id="IPR013783">
    <property type="entry name" value="Ig-like_fold"/>
</dbReference>
<dbReference type="SMART" id="SM00060">
    <property type="entry name" value="FN3"/>
    <property type="match status" value="2"/>
</dbReference>
<keyword evidence="4" id="KW-1133">Transmembrane helix</keyword>
<dbReference type="InterPro" id="IPR015321">
    <property type="entry name" value="TypeI_recpt_CBD"/>
</dbReference>
<keyword evidence="10" id="KW-1185">Reference proteome</keyword>
<dbReference type="KEGG" id="xla:108714562"/>
<evidence type="ECO:0000259" key="9">
    <source>
        <dbReference type="PROSITE" id="PS50853"/>
    </source>
</evidence>
<dbReference type="Proteomes" id="UP000186698">
    <property type="component" value="Chromosome 4L"/>
</dbReference>
<dbReference type="InterPro" id="IPR036116">
    <property type="entry name" value="FN3_sf"/>
</dbReference>
<proteinExistence type="predicted"/>
<evidence type="ECO:0000256" key="6">
    <source>
        <dbReference type="ARBA" id="ARBA00023170"/>
    </source>
</evidence>
<keyword evidence="7" id="KW-0325">Glycoprotein</keyword>
<dbReference type="Pfam" id="PF21460">
    <property type="entry name" value="IL3Rb_N"/>
    <property type="match status" value="1"/>
</dbReference>
<keyword evidence="6 11" id="KW-0675">Receptor</keyword>
<keyword evidence="2" id="KW-0812">Transmembrane</keyword>
<feature type="domain" description="Fibronectin type-III" evidence="9">
    <location>
        <begin position="380"/>
        <end position="477"/>
    </location>
</feature>
<dbReference type="InterPro" id="IPR003961">
    <property type="entry name" value="FN3_dom"/>
</dbReference>
<reference evidence="11" key="1">
    <citation type="submission" date="2025-08" db="UniProtKB">
        <authorList>
            <consortium name="RefSeq"/>
        </authorList>
    </citation>
    <scope>IDENTIFICATION</scope>
    <source>
        <strain evidence="11">J_2021</strain>
        <tissue evidence="11">Erythrocytes</tissue>
    </source>
</reference>
<sequence length="809" mass="92145">MSRYINNTAAWNQMVIGKLSSLYLKKKPRPMMMGSPRDTWWLHILVYPLFFVQIIQGSALLDSLNCVNDYINHWKCEWKENVTAHKLLPMTLYKWNTLDSTRKPCVPSQHGEGPELRMSCIIYDTEFIINMNEYFTLLPKRDVRQGVTIVPAYNVRTYPPRGLVSRMLDNGTVILSWKSPVRSDFHLTILYQITYRRQDWEGWKSSASVNVKKKLNVSLSPDLFVPGSTNIFRVRTLPHNGEHPSGSWSKWSKELPMKIPEGDTAAPRNLQCKYNGLTKMRCTWEVHKEVTPVVSYVLYYTEWPAGAKSNAQSSHNAFVPRKNSCLPNKKARNKPGVPYVMYSCILDLTPQQVHRSFSIQVRPLKEVKTFIPYQTVQPQPPRNLKVEEYSDSYMLRWSSPQPNTIKLRYQLCYWKEDDPECPSFSLMNVSDNVYEYYILGSDLKELSNYTAKVRSRSHGIYSGPWSDWSQRISWKNEKAAAADNPIIFIVTPICVLVLLACSYIGYKLIKRSQERWEVSLPNPSKSKLLSNYQLGFWQPGEFTYFTEEYSGDGEGPCICFPQSGQAQKAWDTEENAEEIVTKSNSTQLETCPILPPKADMAEDQHSIQDQSDAGETHSSTALPHNPPVEQATKLQHKSPYLLFTRAHSMSDLVGKKIQKSEYFTLPRPKGEIFGDPSKMSPSCRPVSAQEPLGYVFRMGAQQSFHPPENLVQKGHNTQCTSLMPVPSPSESQAPMEGPVLVITPDGTGPLKQIGDYCFFPGLDGSQEKLEVKKAQPSGHGEQQIIQNLPPHAIKAFKVMQRGYFALPQN</sequence>
<comment type="subcellular location">
    <subcellularLocation>
        <location evidence="1">Membrane</location>
        <topology evidence="1">Single-pass type I membrane protein</topology>
    </subcellularLocation>
</comment>
<dbReference type="InterPro" id="IPR048668">
    <property type="entry name" value="IL3RB_N"/>
</dbReference>
<feature type="region of interest" description="Disordered" evidence="8">
    <location>
        <begin position="601"/>
        <end position="635"/>
    </location>
</feature>
<accession>A0A8J0UY52</accession>
<dbReference type="Xenbase" id="XB-GENE-17334896">
    <property type="gene designation" value="csf2rb.L"/>
</dbReference>
<evidence type="ECO:0000256" key="3">
    <source>
        <dbReference type="ARBA" id="ARBA00022729"/>
    </source>
</evidence>
<dbReference type="Pfam" id="PF00041">
    <property type="entry name" value="fn3"/>
    <property type="match status" value="1"/>
</dbReference>
<evidence type="ECO:0000256" key="5">
    <source>
        <dbReference type="ARBA" id="ARBA00023136"/>
    </source>
</evidence>
<dbReference type="PANTHER" id="PTHR23037">
    <property type="entry name" value="CYTOKINE RECEPTOR"/>
    <property type="match status" value="1"/>
</dbReference>
<organism evidence="10 11">
    <name type="scientific">Xenopus laevis</name>
    <name type="common">African clawed frog</name>
    <dbReference type="NCBI Taxonomy" id="8355"/>
    <lineage>
        <taxon>Eukaryota</taxon>
        <taxon>Metazoa</taxon>
        <taxon>Chordata</taxon>
        <taxon>Craniata</taxon>
        <taxon>Vertebrata</taxon>
        <taxon>Euteleostomi</taxon>
        <taxon>Amphibia</taxon>
        <taxon>Batrachia</taxon>
        <taxon>Anura</taxon>
        <taxon>Pipoidea</taxon>
        <taxon>Pipidae</taxon>
        <taxon>Xenopodinae</taxon>
        <taxon>Xenopus</taxon>
        <taxon>Xenopus</taxon>
    </lineage>
</organism>
<keyword evidence="3" id="KW-0732">Signal</keyword>
<gene>
    <name evidence="11 12" type="primary">csf2rb.L</name>
</gene>
<name>A0A8J0UY52_XENLA</name>
<evidence type="ECO:0000256" key="2">
    <source>
        <dbReference type="ARBA" id="ARBA00022692"/>
    </source>
</evidence>
<dbReference type="OrthoDB" id="8906725at2759"/>